<dbReference type="KEGG" id="pdg:BCM40_13320"/>
<keyword evidence="1" id="KW-0175">Coiled coil</keyword>
<evidence type="ECO:0000313" key="2">
    <source>
        <dbReference type="EMBL" id="ANU24275.1"/>
    </source>
</evidence>
<keyword evidence="3" id="KW-1185">Reference proteome</keyword>
<dbReference type="OrthoDB" id="2428518at2"/>
<reference evidence="2" key="1">
    <citation type="submission" date="2016-10" db="EMBL/GenBank/DDBJ databases">
        <authorList>
            <person name="See-Too W.S."/>
        </authorList>
    </citation>
    <scope>NUCLEOTIDE SEQUENCE</scope>
    <source>
        <strain evidence="2">DSM 22276</strain>
    </source>
</reference>
<dbReference type="AlphaFoldDB" id="A0A1C7EKL4"/>
<protein>
    <submittedName>
        <fullName evidence="2">Uncharacterized protein</fullName>
    </submittedName>
</protein>
<dbReference type="STRING" id="414778.BCM40_13320"/>
<organism evidence="2 3">
    <name type="scientific">Planococcus donghaensis</name>
    <dbReference type="NCBI Taxonomy" id="414778"/>
    <lineage>
        <taxon>Bacteria</taxon>
        <taxon>Bacillati</taxon>
        <taxon>Bacillota</taxon>
        <taxon>Bacilli</taxon>
        <taxon>Bacillales</taxon>
        <taxon>Caryophanaceae</taxon>
        <taxon>Planococcus</taxon>
    </lineage>
</organism>
<name>A0A1C7EKL4_9BACL</name>
<dbReference type="RefSeq" id="WP_065527239.1">
    <property type="nucleotide sequence ID" value="NZ_CP016543.2"/>
</dbReference>
<sequence length="70" mass="8467">MKSIQEAKQLINAEKLKHYNERLADIERDLDFFYEESVEDEESLKIIQELKNNVERLKTIKNREKQETVN</sequence>
<feature type="coiled-coil region" evidence="1">
    <location>
        <begin position="16"/>
        <end position="67"/>
    </location>
</feature>
<dbReference type="EMBL" id="CP016543">
    <property type="protein sequence ID" value="ANU24275.1"/>
    <property type="molecule type" value="Genomic_DNA"/>
</dbReference>
<accession>A0A1C7EKL4</accession>
<proteinExistence type="predicted"/>
<evidence type="ECO:0000313" key="3">
    <source>
        <dbReference type="Proteomes" id="UP000092495"/>
    </source>
</evidence>
<dbReference type="Proteomes" id="UP000092495">
    <property type="component" value="Chromosome"/>
</dbReference>
<evidence type="ECO:0000256" key="1">
    <source>
        <dbReference type="SAM" id="Coils"/>
    </source>
</evidence>
<gene>
    <name evidence="2" type="ORF">BCM40_13320</name>
</gene>